<dbReference type="PANTHER" id="PTHR30026">
    <property type="entry name" value="OUTER MEMBRANE PROTEIN TOLC"/>
    <property type="match status" value="1"/>
</dbReference>
<dbReference type="GO" id="GO:0015562">
    <property type="term" value="F:efflux transmembrane transporter activity"/>
    <property type="evidence" value="ECO:0007669"/>
    <property type="project" value="InterPro"/>
</dbReference>
<dbReference type="SUPFAM" id="SSF56954">
    <property type="entry name" value="Outer membrane efflux proteins (OEP)"/>
    <property type="match status" value="1"/>
</dbReference>
<evidence type="ECO:0000256" key="4">
    <source>
        <dbReference type="ARBA" id="ARBA00022452"/>
    </source>
</evidence>
<evidence type="ECO:0000256" key="7">
    <source>
        <dbReference type="ARBA" id="ARBA00023237"/>
    </source>
</evidence>
<protein>
    <submittedName>
        <fullName evidence="9">RND transporter</fullName>
    </submittedName>
</protein>
<evidence type="ECO:0000256" key="8">
    <source>
        <dbReference type="SAM" id="Coils"/>
    </source>
</evidence>
<dbReference type="GO" id="GO:1990281">
    <property type="term" value="C:efflux pump complex"/>
    <property type="evidence" value="ECO:0007669"/>
    <property type="project" value="TreeGrafter"/>
</dbReference>
<dbReference type="InterPro" id="IPR051906">
    <property type="entry name" value="TolC-like"/>
</dbReference>
<comment type="subcellular location">
    <subcellularLocation>
        <location evidence="1">Cell outer membrane</location>
    </subcellularLocation>
</comment>
<dbReference type="RefSeq" id="WP_087512549.1">
    <property type="nucleotide sequence ID" value="NZ_CP032134.1"/>
</dbReference>
<comment type="similarity">
    <text evidence="2">Belongs to the outer membrane factor (OMF) (TC 1.B.17) family.</text>
</comment>
<keyword evidence="6" id="KW-0472">Membrane</keyword>
<dbReference type="GO" id="GO:0009279">
    <property type="term" value="C:cell outer membrane"/>
    <property type="evidence" value="ECO:0007669"/>
    <property type="project" value="UniProtKB-SubCell"/>
</dbReference>
<dbReference type="Pfam" id="PF02321">
    <property type="entry name" value="OEP"/>
    <property type="match status" value="2"/>
</dbReference>
<dbReference type="AlphaFoldDB" id="A0A3B7LWB5"/>
<evidence type="ECO:0000256" key="2">
    <source>
        <dbReference type="ARBA" id="ARBA00007613"/>
    </source>
</evidence>
<dbReference type="EMBL" id="CP032134">
    <property type="protein sequence ID" value="AXY57116.1"/>
    <property type="molecule type" value="Genomic_DNA"/>
</dbReference>
<keyword evidence="3" id="KW-0813">Transport</keyword>
<reference evidence="10" key="1">
    <citation type="submission" date="2018-09" db="EMBL/GenBank/DDBJ databases">
        <title>The complete genome of Acinetobacter sp. strain WCHAc010005.</title>
        <authorList>
            <person name="Hu Y."/>
            <person name="Long H."/>
            <person name="Feng Y."/>
            <person name="Zong Z."/>
        </authorList>
    </citation>
    <scope>NUCLEOTIDE SEQUENCE [LARGE SCALE GENOMIC DNA]</scope>
    <source>
        <strain evidence="10">WCHAc010005</strain>
    </source>
</reference>
<accession>A0A3B7LWB5</accession>
<evidence type="ECO:0000313" key="10">
    <source>
        <dbReference type="Proteomes" id="UP000263753"/>
    </source>
</evidence>
<keyword evidence="5" id="KW-0812">Transmembrane</keyword>
<gene>
    <name evidence="9" type="ORF">CDG60_11395</name>
</gene>
<sequence length="510" mass="56346">MQKKYQIRELRFSVTKGIQCLICIVPLQMLHAETTKGIVDSIKTGASQLLAPKPVKNVNQANIQKLSNFQVDTSRVDDLPVLTGNFPVLDQNSRTVNVQRAPQLSFNESILRALQRSPDVTRSLSTLAAQGANIDVAKAGYYPQISGGVSTADLTRGERGRQLFNITATQMVYDFGKIRSAVDVQEAKLASEQALVLVSLDDVALQTASAIVNTERYKKITQIAQQQIEGISRIAEIANLRAKAGISTQADPVQAQSNLEAAQSNLIVQQNLLNQYKQKLKTLLGYDVSNVGWNIPDRIVQQSALYQDPEFNRIPKMIAAQASVEVAKFQKKQVKLSSYPTLNLKGSLSQAVNGVNPNNNEDDGFYSSIMLEASSSFYQGGAVSSQTRAASYAEEAAKAEVNAVYLDVQDEVRLLREEIENKQRQMSVLVARKQTAIRTKELYQEQYKLGTRSAVDLLTAEQTIHSSASEIENARYDMYAAIIKYIAVTGRSRDVYDLNNISIQGFEIQP</sequence>
<dbReference type="PANTHER" id="PTHR30026:SF22">
    <property type="entry name" value="OUTER MEMBRANE EFFLUX PROTEIN"/>
    <property type="match status" value="1"/>
</dbReference>
<evidence type="ECO:0000256" key="5">
    <source>
        <dbReference type="ARBA" id="ARBA00022692"/>
    </source>
</evidence>
<dbReference type="GO" id="GO:0015288">
    <property type="term" value="F:porin activity"/>
    <property type="evidence" value="ECO:0007669"/>
    <property type="project" value="TreeGrafter"/>
</dbReference>
<organism evidence="9 10">
    <name type="scientific">Acinetobacter chinensis</name>
    <dbReference type="NCBI Taxonomy" id="2004650"/>
    <lineage>
        <taxon>Bacteria</taxon>
        <taxon>Pseudomonadati</taxon>
        <taxon>Pseudomonadota</taxon>
        <taxon>Gammaproteobacteria</taxon>
        <taxon>Moraxellales</taxon>
        <taxon>Moraxellaceae</taxon>
        <taxon>Acinetobacter</taxon>
    </lineage>
</organism>
<keyword evidence="8" id="KW-0175">Coiled coil</keyword>
<name>A0A3B7LWB5_9GAMM</name>
<dbReference type="Proteomes" id="UP000263753">
    <property type="component" value="Chromosome"/>
</dbReference>
<proteinExistence type="inferred from homology"/>
<feature type="coiled-coil region" evidence="8">
    <location>
        <begin position="405"/>
        <end position="432"/>
    </location>
</feature>
<keyword evidence="4" id="KW-1134">Transmembrane beta strand</keyword>
<dbReference type="InterPro" id="IPR003423">
    <property type="entry name" value="OMP_efflux"/>
</dbReference>
<evidence type="ECO:0000256" key="1">
    <source>
        <dbReference type="ARBA" id="ARBA00004442"/>
    </source>
</evidence>
<evidence type="ECO:0000256" key="3">
    <source>
        <dbReference type="ARBA" id="ARBA00022448"/>
    </source>
</evidence>
<evidence type="ECO:0000256" key="6">
    <source>
        <dbReference type="ARBA" id="ARBA00023136"/>
    </source>
</evidence>
<dbReference type="KEGG" id="achi:CDG60_11395"/>
<keyword evidence="7" id="KW-0998">Cell outer membrane</keyword>
<dbReference type="Gene3D" id="1.20.1600.10">
    <property type="entry name" value="Outer membrane efflux proteins (OEP)"/>
    <property type="match status" value="1"/>
</dbReference>
<evidence type="ECO:0000313" key="9">
    <source>
        <dbReference type="EMBL" id="AXY57116.1"/>
    </source>
</evidence>